<dbReference type="Pfam" id="PF01739">
    <property type="entry name" value="CheR"/>
    <property type="match status" value="1"/>
</dbReference>
<dbReference type="InterPro" id="IPR022641">
    <property type="entry name" value="CheR_N"/>
</dbReference>
<dbReference type="EC" id="2.1.1.80" evidence="2"/>
<evidence type="ECO:0000313" key="8">
    <source>
        <dbReference type="Proteomes" id="UP000003835"/>
    </source>
</evidence>
<dbReference type="PANTHER" id="PTHR24422:SF10">
    <property type="entry name" value="CHEMOTAXIS PROTEIN METHYLTRANSFERASE 2"/>
    <property type="match status" value="1"/>
</dbReference>
<dbReference type="Gene3D" id="1.10.155.10">
    <property type="entry name" value="Chemotaxis receptor methyltransferase CheR, N-terminal domain"/>
    <property type="match status" value="1"/>
</dbReference>
<accession>B4VW48</accession>
<evidence type="ECO:0000256" key="3">
    <source>
        <dbReference type="ARBA" id="ARBA00022603"/>
    </source>
</evidence>
<gene>
    <name evidence="7" type="ORF">MC7420_5894</name>
</gene>
<dbReference type="Pfam" id="PF03705">
    <property type="entry name" value="CheR_N"/>
    <property type="match status" value="1"/>
</dbReference>
<dbReference type="EMBL" id="DS989855">
    <property type="protein sequence ID" value="EDX74014.1"/>
    <property type="molecule type" value="Genomic_DNA"/>
</dbReference>
<feature type="domain" description="CheR-type methyltransferase" evidence="6">
    <location>
        <begin position="1"/>
        <end position="249"/>
    </location>
</feature>
<keyword evidence="8" id="KW-1185">Reference proteome</keyword>
<keyword evidence="4 7" id="KW-0808">Transferase</keyword>
<comment type="catalytic activity">
    <reaction evidence="1">
        <text>L-glutamyl-[protein] + S-adenosyl-L-methionine = [protein]-L-glutamate 5-O-methyl ester + S-adenosyl-L-homocysteine</text>
        <dbReference type="Rhea" id="RHEA:24452"/>
        <dbReference type="Rhea" id="RHEA-COMP:10208"/>
        <dbReference type="Rhea" id="RHEA-COMP:10311"/>
        <dbReference type="ChEBI" id="CHEBI:29973"/>
        <dbReference type="ChEBI" id="CHEBI:57856"/>
        <dbReference type="ChEBI" id="CHEBI:59789"/>
        <dbReference type="ChEBI" id="CHEBI:82795"/>
        <dbReference type="EC" id="2.1.1.80"/>
    </reaction>
</comment>
<reference evidence="7 8" key="1">
    <citation type="submission" date="2008-07" db="EMBL/GenBank/DDBJ databases">
        <authorList>
            <person name="Tandeau de Marsac N."/>
            <person name="Ferriera S."/>
            <person name="Johnson J."/>
            <person name="Kravitz S."/>
            <person name="Beeson K."/>
            <person name="Sutton G."/>
            <person name="Rogers Y.-H."/>
            <person name="Friedman R."/>
            <person name="Frazier M."/>
            <person name="Venter J.C."/>
        </authorList>
    </citation>
    <scope>NUCLEOTIDE SEQUENCE [LARGE SCALE GENOMIC DNA]</scope>
    <source>
        <strain evidence="7 8">PCC 7420</strain>
    </source>
</reference>
<dbReference type="InterPro" id="IPR050903">
    <property type="entry name" value="Bact_Chemotaxis_MeTrfase"/>
</dbReference>
<dbReference type="HOGENOM" id="CLU_025854_1_1_3"/>
<dbReference type="PANTHER" id="PTHR24422">
    <property type="entry name" value="CHEMOTAXIS PROTEIN METHYLTRANSFERASE"/>
    <property type="match status" value="1"/>
</dbReference>
<organism evidence="7 8">
    <name type="scientific">Coleofasciculus chthonoplastes PCC 7420</name>
    <dbReference type="NCBI Taxonomy" id="118168"/>
    <lineage>
        <taxon>Bacteria</taxon>
        <taxon>Bacillati</taxon>
        <taxon>Cyanobacteriota</taxon>
        <taxon>Cyanophyceae</taxon>
        <taxon>Coleofasciculales</taxon>
        <taxon>Coleofasciculaceae</taxon>
        <taxon>Coleofasciculus</taxon>
    </lineage>
</organism>
<evidence type="ECO:0000259" key="6">
    <source>
        <dbReference type="PROSITE" id="PS50123"/>
    </source>
</evidence>
<dbReference type="STRING" id="118168.MC7420_5894"/>
<evidence type="ECO:0000313" key="7">
    <source>
        <dbReference type="EMBL" id="EDX74014.1"/>
    </source>
</evidence>
<dbReference type="RefSeq" id="WP_006102776.1">
    <property type="nucleotide sequence ID" value="NZ_DS989855.1"/>
</dbReference>
<dbReference type="InterPro" id="IPR036804">
    <property type="entry name" value="CheR_N_sf"/>
</dbReference>
<dbReference type="PROSITE" id="PS50123">
    <property type="entry name" value="CHER"/>
    <property type="match status" value="1"/>
</dbReference>
<proteinExistence type="predicted"/>
<dbReference type="SUPFAM" id="SSF53335">
    <property type="entry name" value="S-adenosyl-L-methionine-dependent methyltransferases"/>
    <property type="match status" value="1"/>
</dbReference>
<dbReference type="Proteomes" id="UP000003835">
    <property type="component" value="Unassembled WGS sequence"/>
</dbReference>
<evidence type="ECO:0000256" key="2">
    <source>
        <dbReference type="ARBA" id="ARBA00012534"/>
    </source>
</evidence>
<sequence>MSAAEWELETLLEHLKYSRGCDLTGYKRSSLERRFHVRMRQLKIDSYADYLHYLQRHSQEYIPLLNTVLINLTSFFRDRASWEYLANELIPKIIASKQPDESIRVWSAACASGQEVYSLIILFAEVLGIESCLQRLQFIATDWDKDALSQARNGTYKPRDVSEITADLLEKYFEQTEQGDYSFHRQLYRTIIFARHNLVEDAPMSKIDLLVCRNALMYFKSDIQITILIRFHFGLKNNGFLFLGQPEMVMTRRPMICLTEAPPNKCTIKEGLVTNGK</sequence>
<dbReference type="GO" id="GO:0032259">
    <property type="term" value="P:methylation"/>
    <property type="evidence" value="ECO:0007669"/>
    <property type="project" value="UniProtKB-KW"/>
</dbReference>
<dbReference type="Gene3D" id="3.40.50.150">
    <property type="entry name" value="Vaccinia Virus protein VP39"/>
    <property type="match status" value="1"/>
</dbReference>
<dbReference type="PRINTS" id="PR00996">
    <property type="entry name" value="CHERMTFRASE"/>
</dbReference>
<dbReference type="InterPro" id="IPR022642">
    <property type="entry name" value="CheR_C"/>
</dbReference>
<protein>
    <recommendedName>
        <fullName evidence="2">protein-glutamate O-methyltransferase</fullName>
        <ecNumber evidence="2">2.1.1.80</ecNumber>
    </recommendedName>
</protein>
<dbReference type="InterPro" id="IPR000780">
    <property type="entry name" value="CheR_MeTrfase"/>
</dbReference>
<evidence type="ECO:0000256" key="5">
    <source>
        <dbReference type="ARBA" id="ARBA00022691"/>
    </source>
</evidence>
<dbReference type="InterPro" id="IPR029063">
    <property type="entry name" value="SAM-dependent_MTases_sf"/>
</dbReference>
<evidence type="ECO:0000256" key="1">
    <source>
        <dbReference type="ARBA" id="ARBA00001541"/>
    </source>
</evidence>
<evidence type="ECO:0000256" key="4">
    <source>
        <dbReference type="ARBA" id="ARBA00022679"/>
    </source>
</evidence>
<name>B4VW48_9CYAN</name>
<dbReference type="eggNOG" id="COG1352">
    <property type="taxonomic scope" value="Bacteria"/>
</dbReference>
<keyword evidence="5" id="KW-0949">S-adenosyl-L-methionine</keyword>
<dbReference type="OrthoDB" id="9799157at2"/>
<dbReference type="SMART" id="SM00138">
    <property type="entry name" value="MeTrc"/>
    <property type="match status" value="1"/>
</dbReference>
<dbReference type="SUPFAM" id="SSF47757">
    <property type="entry name" value="Chemotaxis receptor methyltransferase CheR, N-terminal domain"/>
    <property type="match status" value="1"/>
</dbReference>
<dbReference type="AlphaFoldDB" id="B4VW48"/>
<keyword evidence="3 7" id="KW-0489">Methyltransferase</keyword>
<dbReference type="GO" id="GO:0008983">
    <property type="term" value="F:protein-glutamate O-methyltransferase activity"/>
    <property type="evidence" value="ECO:0007669"/>
    <property type="project" value="UniProtKB-EC"/>
</dbReference>